<protein>
    <submittedName>
        <fullName evidence="1">Uncharacterized protein</fullName>
    </submittedName>
</protein>
<dbReference type="EMBL" id="PZQS01000002">
    <property type="protein sequence ID" value="PVD35584.1"/>
    <property type="molecule type" value="Genomic_DNA"/>
</dbReference>
<organism evidence="1 2">
    <name type="scientific">Pomacea canaliculata</name>
    <name type="common">Golden apple snail</name>
    <dbReference type="NCBI Taxonomy" id="400727"/>
    <lineage>
        <taxon>Eukaryota</taxon>
        <taxon>Metazoa</taxon>
        <taxon>Spiralia</taxon>
        <taxon>Lophotrochozoa</taxon>
        <taxon>Mollusca</taxon>
        <taxon>Gastropoda</taxon>
        <taxon>Caenogastropoda</taxon>
        <taxon>Architaenioglossa</taxon>
        <taxon>Ampullarioidea</taxon>
        <taxon>Ampullariidae</taxon>
        <taxon>Pomacea</taxon>
    </lineage>
</organism>
<evidence type="ECO:0000313" key="2">
    <source>
        <dbReference type="Proteomes" id="UP000245119"/>
    </source>
</evidence>
<proteinExistence type="predicted"/>
<sequence length="77" mass="8899">MLSTLEVKRRKKLVFTADIIYLDHFSLPHTMITQSPSTLKRKDGVVCARAGELVWKRRPGEMCPSDSPSPHWHPLDW</sequence>
<accession>A0A2T7PQ86</accession>
<dbReference type="Proteomes" id="UP000245119">
    <property type="component" value="Linkage Group LG2"/>
</dbReference>
<comment type="caution">
    <text evidence="1">The sequence shown here is derived from an EMBL/GenBank/DDBJ whole genome shotgun (WGS) entry which is preliminary data.</text>
</comment>
<dbReference type="AlphaFoldDB" id="A0A2T7PQ86"/>
<name>A0A2T7PQ86_POMCA</name>
<gene>
    <name evidence="1" type="ORF">C0Q70_02547</name>
</gene>
<keyword evidence="2" id="KW-1185">Reference proteome</keyword>
<evidence type="ECO:0000313" key="1">
    <source>
        <dbReference type="EMBL" id="PVD35584.1"/>
    </source>
</evidence>
<reference evidence="1 2" key="1">
    <citation type="submission" date="2018-04" db="EMBL/GenBank/DDBJ databases">
        <title>The genome of golden apple snail Pomacea canaliculata provides insight into stress tolerance and invasive adaptation.</title>
        <authorList>
            <person name="Liu C."/>
            <person name="Liu B."/>
            <person name="Ren Y."/>
            <person name="Zhang Y."/>
            <person name="Wang H."/>
            <person name="Li S."/>
            <person name="Jiang F."/>
            <person name="Yin L."/>
            <person name="Zhang G."/>
            <person name="Qian W."/>
            <person name="Fan W."/>
        </authorList>
    </citation>
    <scope>NUCLEOTIDE SEQUENCE [LARGE SCALE GENOMIC DNA]</scope>
    <source>
        <strain evidence="1">SZHN2017</strain>
        <tissue evidence="1">Muscle</tissue>
    </source>
</reference>